<reference evidence="17 18" key="1">
    <citation type="submission" date="2022-05" db="EMBL/GenBank/DDBJ databases">
        <authorList>
            <consortium name="Genoscope - CEA"/>
            <person name="William W."/>
        </authorList>
    </citation>
    <scope>NUCLEOTIDE SEQUENCE [LARGE SCALE GENOMIC DNA]</scope>
</reference>
<dbReference type="Gene3D" id="3.30.70.340">
    <property type="entry name" value="Metallocarboxypeptidase-like"/>
    <property type="match status" value="1"/>
</dbReference>
<name>A0ABN8PV36_9CNID</name>
<organism evidence="17 18">
    <name type="scientific">Porites lobata</name>
    <dbReference type="NCBI Taxonomy" id="104759"/>
    <lineage>
        <taxon>Eukaryota</taxon>
        <taxon>Metazoa</taxon>
        <taxon>Cnidaria</taxon>
        <taxon>Anthozoa</taxon>
        <taxon>Hexacorallia</taxon>
        <taxon>Scleractinia</taxon>
        <taxon>Fungiina</taxon>
        <taxon>Poritidae</taxon>
        <taxon>Porites</taxon>
    </lineage>
</organism>
<evidence type="ECO:0000313" key="17">
    <source>
        <dbReference type="EMBL" id="CAH3151038.1"/>
    </source>
</evidence>
<keyword evidence="9" id="KW-0862">Zinc</keyword>
<dbReference type="SUPFAM" id="SSF53187">
    <property type="entry name" value="Zn-dependent exopeptidases"/>
    <property type="match status" value="1"/>
</dbReference>
<comment type="function">
    <text evidence="2">Extracellular metalloprotease that contributes to pathogenicity.</text>
</comment>
<evidence type="ECO:0000256" key="4">
    <source>
        <dbReference type="ARBA" id="ARBA00022645"/>
    </source>
</evidence>
<evidence type="ECO:0000256" key="6">
    <source>
        <dbReference type="ARBA" id="ARBA00022723"/>
    </source>
</evidence>
<dbReference type="Pfam" id="PF00246">
    <property type="entry name" value="Peptidase_M14"/>
    <property type="match status" value="1"/>
</dbReference>
<evidence type="ECO:0000256" key="2">
    <source>
        <dbReference type="ARBA" id="ARBA00003091"/>
    </source>
</evidence>
<feature type="transmembrane region" description="Helical" evidence="15">
    <location>
        <begin position="21"/>
        <end position="38"/>
    </location>
</feature>
<dbReference type="Proteomes" id="UP001159405">
    <property type="component" value="Unassembled WGS sequence"/>
</dbReference>
<dbReference type="Gene3D" id="3.40.630.10">
    <property type="entry name" value="Zn peptidases"/>
    <property type="match status" value="1"/>
</dbReference>
<evidence type="ECO:0000313" key="18">
    <source>
        <dbReference type="Proteomes" id="UP001159405"/>
    </source>
</evidence>
<keyword evidence="15" id="KW-1133">Transmembrane helix</keyword>
<comment type="caution">
    <text evidence="17">The sequence shown here is derived from an EMBL/GenBank/DDBJ whole genome shotgun (WGS) entry which is preliminary data.</text>
</comment>
<dbReference type="SUPFAM" id="SSF54897">
    <property type="entry name" value="Protease propeptides/inhibitors"/>
    <property type="match status" value="1"/>
</dbReference>
<dbReference type="EMBL" id="CALNXK010000090">
    <property type="protein sequence ID" value="CAH3151038.1"/>
    <property type="molecule type" value="Genomic_DNA"/>
</dbReference>
<dbReference type="PROSITE" id="PS52035">
    <property type="entry name" value="PEPTIDASE_M14"/>
    <property type="match status" value="1"/>
</dbReference>
<keyword evidence="8" id="KW-0378">Hydrolase</keyword>
<sequence>MRISVFIDTGLVCSGMLRTKQFAIFCRILIFFTFLLFGQTNAEGRKTFSGDKVLQVIPGTKEALKYLNNLFDKNDFELDFWTYPSKIGESVDIHVTHRWAREFKHFLTRREISFRVKIRNLQRLINGERMRARSGVPFNGAFRSYSQIVHEMRRLQRLNETLVEVFSIGKTYENRTIHGIKISSNRSLTNKSVMFINCGLHAREWIAISTCVYVARELVLKYRTDESIRDLVDKLEWIIIPVVNVDGYVYTHSTNRMWRKNRRPSNSTQCVGTDLNRNFNIKWATVGADYGKPCSDIYPGLWPFSEPEIRNLGKYMYSIRRRIKGYVDFHCYGQLWMSPWGFTTVLPPTFHKEHLPAMRKIVQKIYHTHGTIFQYGPASTAIYKTSGDATDWVHGVLGVTHSYGVELQPSFFAENGFILPPSYIEPVGKETLSGLKILCSFIS</sequence>
<keyword evidence="12" id="KW-0865">Zymogen</keyword>
<protein>
    <recommendedName>
        <fullName evidence="16">Peptidase M14 domain-containing protein</fullName>
    </recommendedName>
</protein>
<accession>A0ABN8PV36</accession>
<evidence type="ECO:0000256" key="9">
    <source>
        <dbReference type="ARBA" id="ARBA00022833"/>
    </source>
</evidence>
<dbReference type="InterPro" id="IPR003146">
    <property type="entry name" value="M14A_act_pep"/>
</dbReference>
<dbReference type="Pfam" id="PF02244">
    <property type="entry name" value="Propep_M14"/>
    <property type="match status" value="1"/>
</dbReference>
<comment type="cofactor">
    <cofactor evidence="1">
        <name>Zn(2+)</name>
        <dbReference type="ChEBI" id="CHEBI:29105"/>
    </cofactor>
</comment>
<keyword evidence="15" id="KW-0812">Transmembrane</keyword>
<comment type="similarity">
    <text evidence="3 14">Belongs to the peptidase M14 family.</text>
</comment>
<dbReference type="PANTHER" id="PTHR11705:SF143">
    <property type="entry name" value="SLL0236 PROTEIN"/>
    <property type="match status" value="1"/>
</dbReference>
<evidence type="ECO:0000256" key="7">
    <source>
        <dbReference type="ARBA" id="ARBA00022729"/>
    </source>
</evidence>
<evidence type="ECO:0000256" key="8">
    <source>
        <dbReference type="ARBA" id="ARBA00022801"/>
    </source>
</evidence>
<keyword evidence="4" id="KW-0121">Carboxypeptidase</keyword>
<keyword evidence="5" id="KW-0645">Protease</keyword>
<evidence type="ECO:0000256" key="1">
    <source>
        <dbReference type="ARBA" id="ARBA00001947"/>
    </source>
</evidence>
<evidence type="ECO:0000256" key="12">
    <source>
        <dbReference type="ARBA" id="ARBA00023145"/>
    </source>
</evidence>
<dbReference type="InterPro" id="IPR036990">
    <property type="entry name" value="M14A-like_propep"/>
</dbReference>
<evidence type="ECO:0000259" key="16">
    <source>
        <dbReference type="PROSITE" id="PS52035"/>
    </source>
</evidence>
<dbReference type="SMART" id="SM00631">
    <property type="entry name" value="Zn_pept"/>
    <property type="match status" value="1"/>
</dbReference>
<keyword evidence="7" id="KW-0732">Signal</keyword>
<evidence type="ECO:0000256" key="10">
    <source>
        <dbReference type="ARBA" id="ARBA00023026"/>
    </source>
</evidence>
<dbReference type="PANTHER" id="PTHR11705">
    <property type="entry name" value="PROTEASE FAMILY M14 CARBOXYPEPTIDASE A,B"/>
    <property type="match status" value="1"/>
</dbReference>
<keyword evidence="18" id="KW-1185">Reference proteome</keyword>
<keyword evidence="6" id="KW-0479">Metal-binding</keyword>
<evidence type="ECO:0000256" key="5">
    <source>
        <dbReference type="ARBA" id="ARBA00022670"/>
    </source>
</evidence>
<proteinExistence type="inferred from homology"/>
<keyword evidence="11" id="KW-0482">Metalloprotease</keyword>
<keyword evidence="15" id="KW-0472">Membrane</keyword>
<evidence type="ECO:0000256" key="11">
    <source>
        <dbReference type="ARBA" id="ARBA00023049"/>
    </source>
</evidence>
<gene>
    <name evidence="17" type="ORF">PLOB_00048392</name>
</gene>
<keyword evidence="10" id="KW-0843">Virulence</keyword>
<keyword evidence="13" id="KW-1015">Disulfide bond</keyword>
<feature type="active site" description="Proton donor/acceptor" evidence="14">
    <location>
        <position position="406"/>
    </location>
</feature>
<evidence type="ECO:0000256" key="15">
    <source>
        <dbReference type="SAM" id="Phobius"/>
    </source>
</evidence>
<dbReference type="CDD" id="cd03860">
    <property type="entry name" value="M14_CP_A-B_like"/>
    <property type="match status" value="1"/>
</dbReference>
<dbReference type="InterPro" id="IPR000834">
    <property type="entry name" value="Peptidase_M14"/>
</dbReference>
<evidence type="ECO:0000256" key="14">
    <source>
        <dbReference type="PROSITE-ProRule" id="PRU01379"/>
    </source>
</evidence>
<evidence type="ECO:0000256" key="3">
    <source>
        <dbReference type="ARBA" id="ARBA00005988"/>
    </source>
</evidence>
<dbReference type="PRINTS" id="PR00765">
    <property type="entry name" value="CRBOXYPTASEA"/>
</dbReference>
<feature type="domain" description="Peptidase M14" evidence="16">
    <location>
        <begin position="141"/>
        <end position="442"/>
    </location>
</feature>
<evidence type="ECO:0000256" key="13">
    <source>
        <dbReference type="ARBA" id="ARBA00023157"/>
    </source>
</evidence>